<sequence>MAIGARIGLKHGDRLGYWNGTVAPKIKDIEKFFSKSSSTTTEDFTCTLRFSPTQQSTPIIDRIDCSQNDLQEAGSTFIKNKENHQPIFIDKKSNVGTLNETYTKNGKCEQKKCPELEKMLKTYELVSYEKKLYHKYPDTMIKPKIDKHIKSQRALRNVQNQN</sequence>
<comment type="caution">
    <text evidence="1">The sequence shown here is derived from an EMBL/GenBank/DDBJ whole genome shotgun (WGS) entry which is preliminary data.</text>
</comment>
<accession>A0A9D4NQX2</accession>
<dbReference type="Proteomes" id="UP000828236">
    <property type="component" value="Unassembled WGS sequence"/>
</dbReference>
<dbReference type="EMBL" id="SDOV01000009">
    <property type="protein sequence ID" value="KAH7637421.1"/>
    <property type="molecule type" value="Genomic_DNA"/>
</dbReference>
<reference evidence="1" key="1">
    <citation type="submission" date="2020-06" db="EMBL/GenBank/DDBJ databases">
        <authorList>
            <person name="Ji K."/>
            <person name="Li J."/>
        </authorList>
    </citation>
    <scope>NUCLEOTIDE SEQUENCE</scope>
    <source>
        <strain evidence="1">JKM2019</strain>
        <tissue evidence="1">Whole body</tissue>
    </source>
</reference>
<gene>
    <name evidence="1" type="ORF">HUG17_7627</name>
</gene>
<organism evidence="1">
    <name type="scientific">Dermatophagoides farinae</name>
    <name type="common">American house dust mite</name>
    <dbReference type="NCBI Taxonomy" id="6954"/>
    <lineage>
        <taxon>Eukaryota</taxon>
        <taxon>Metazoa</taxon>
        <taxon>Ecdysozoa</taxon>
        <taxon>Arthropoda</taxon>
        <taxon>Chelicerata</taxon>
        <taxon>Arachnida</taxon>
        <taxon>Acari</taxon>
        <taxon>Acariformes</taxon>
        <taxon>Sarcoptiformes</taxon>
        <taxon>Astigmata</taxon>
        <taxon>Psoroptidia</taxon>
        <taxon>Analgoidea</taxon>
        <taxon>Pyroglyphidae</taxon>
        <taxon>Dermatophagoidinae</taxon>
        <taxon>Dermatophagoides</taxon>
    </lineage>
</organism>
<proteinExistence type="predicted"/>
<dbReference type="AlphaFoldDB" id="A0A9D4NQX2"/>
<evidence type="ECO:0000313" key="1">
    <source>
        <dbReference type="EMBL" id="KAH7637421.1"/>
    </source>
</evidence>
<name>A0A9D4NQX2_DERFA</name>
<reference evidence="1" key="2">
    <citation type="journal article" date="2021" name="World Allergy Organ. J.">
        <title>Chromosome-level assembly of Dermatophagoides farinae genome and transcriptome reveals two novel allergens Der f 37 and Der f 39.</title>
        <authorList>
            <person name="Chen J."/>
            <person name="Cai Z."/>
            <person name="Fan D."/>
            <person name="Hu J."/>
            <person name="Hou Y."/>
            <person name="He Y."/>
            <person name="Zhang Z."/>
            <person name="Zhao Z."/>
            <person name="Gao P."/>
            <person name="Hu W."/>
            <person name="Sun J."/>
            <person name="Li J."/>
            <person name="Ji K."/>
        </authorList>
    </citation>
    <scope>NUCLEOTIDE SEQUENCE</scope>
    <source>
        <strain evidence="1">JKM2019</strain>
    </source>
</reference>
<protein>
    <submittedName>
        <fullName evidence="1">Uncharacterized protein</fullName>
    </submittedName>
</protein>